<dbReference type="InParanoid" id="A0A6M4H671"/>
<dbReference type="Pfam" id="PF05742">
    <property type="entry name" value="TANGO2"/>
    <property type="match status" value="1"/>
</dbReference>
<dbReference type="RefSeq" id="WP_171159900.1">
    <property type="nucleotide sequence ID" value="NZ_CP053073.1"/>
</dbReference>
<keyword evidence="2" id="KW-1185">Reference proteome</keyword>
<evidence type="ECO:0008006" key="3">
    <source>
        <dbReference type="Google" id="ProtNLM"/>
    </source>
</evidence>
<evidence type="ECO:0000313" key="2">
    <source>
        <dbReference type="Proteomes" id="UP000503096"/>
    </source>
</evidence>
<proteinExistence type="predicted"/>
<dbReference type="KEGG" id="upl:DSM104440_00180"/>
<dbReference type="PANTHER" id="PTHR17985">
    <property type="entry name" value="SER/THR-RICH PROTEIN T10 IN DGCR REGION"/>
    <property type="match status" value="1"/>
</dbReference>
<protein>
    <recommendedName>
        <fullName evidence="3">NRDE family protein</fullName>
    </recommendedName>
</protein>
<sequence>MCLIALAWRAHPTYPLVVAANRDEWRERPTQAAHWWPEHPQLLAGRDLQAGGTWMGYTRTGRFAAITNFRDPADRRSTALSRGTLVTEFLLGTDSPEAFAGHLASRAGHYNGFNLIVGDGASLFYFGSRQAEVLAIAPGIHGLSNHRLDEPWPKVRHARDAMREALAEDNPVNRLFAMLGETKAAPDAELPDTGVGLDWERRLAPSLITGADYGTRASTVLTVTPGGAARFEERTRDASGIATGTAAFEVRPG</sequence>
<dbReference type="Proteomes" id="UP000503096">
    <property type="component" value="Chromosome"/>
</dbReference>
<accession>A0A6M4H671</accession>
<dbReference type="EMBL" id="CP053073">
    <property type="protein sequence ID" value="QJR13397.1"/>
    <property type="molecule type" value="Genomic_DNA"/>
</dbReference>
<organism evidence="1 2">
    <name type="scientific">Usitatibacter palustris</name>
    <dbReference type="NCBI Taxonomy" id="2732487"/>
    <lineage>
        <taxon>Bacteria</taxon>
        <taxon>Pseudomonadati</taxon>
        <taxon>Pseudomonadota</taxon>
        <taxon>Betaproteobacteria</taxon>
        <taxon>Nitrosomonadales</taxon>
        <taxon>Usitatibacteraceae</taxon>
        <taxon>Usitatibacter</taxon>
    </lineage>
</organism>
<reference evidence="1 2" key="1">
    <citation type="submission" date="2020-04" db="EMBL/GenBank/DDBJ databases">
        <title>Usitatibacter rugosus gen. nov., sp. nov. and Usitatibacter palustris sp. nov., novel members of Usitatibacteraceae fam. nov. within the order Nitrosomonadales isolated from soil.</title>
        <authorList>
            <person name="Huber K.J."/>
            <person name="Neumann-Schaal M."/>
            <person name="Geppert A."/>
            <person name="Luckner M."/>
            <person name="Wanner G."/>
            <person name="Overmann J."/>
        </authorList>
    </citation>
    <scope>NUCLEOTIDE SEQUENCE [LARGE SCALE GENOMIC DNA]</scope>
    <source>
        <strain evidence="1 2">Swamp67</strain>
    </source>
</reference>
<dbReference type="PANTHER" id="PTHR17985:SF8">
    <property type="entry name" value="TRANSPORT AND GOLGI ORGANIZATION PROTEIN 2 HOMOLOG"/>
    <property type="match status" value="1"/>
</dbReference>
<dbReference type="InterPro" id="IPR008551">
    <property type="entry name" value="TANGO2"/>
</dbReference>
<name>A0A6M4H671_9PROT</name>
<evidence type="ECO:0000313" key="1">
    <source>
        <dbReference type="EMBL" id="QJR13397.1"/>
    </source>
</evidence>
<gene>
    <name evidence="1" type="ORF">DSM104440_00180</name>
</gene>
<dbReference type="AlphaFoldDB" id="A0A6M4H671"/>